<comment type="similarity">
    <text evidence="2">Belongs to the importin beta family.</text>
</comment>
<dbReference type="InterPro" id="IPR056840">
    <property type="entry name" value="HEAT_IPO9_central"/>
</dbReference>
<evidence type="ECO:0000256" key="1">
    <source>
        <dbReference type="ARBA" id="ARBA00004123"/>
    </source>
</evidence>
<dbReference type="Pfam" id="PF03810">
    <property type="entry name" value="IBN_N"/>
    <property type="match status" value="1"/>
</dbReference>
<keyword evidence="3" id="KW-0813">Transport</keyword>
<dbReference type="GO" id="GO:0005635">
    <property type="term" value="C:nuclear envelope"/>
    <property type="evidence" value="ECO:0007669"/>
    <property type="project" value="TreeGrafter"/>
</dbReference>
<evidence type="ECO:0000259" key="6">
    <source>
        <dbReference type="PROSITE" id="PS50166"/>
    </source>
</evidence>
<evidence type="ECO:0000256" key="4">
    <source>
        <dbReference type="ARBA" id="ARBA00022927"/>
    </source>
</evidence>
<dbReference type="PANTHER" id="PTHR10997:SF9">
    <property type="entry name" value="IMPORTIN-9"/>
    <property type="match status" value="1"/>
</dbReference>
<accession>A0AAP0ED17</accession>
<sequence length="1037" mass="114243">MATFVDQDQQWLLNCLTATLDTSHEVRSFAEASLNQASSQPGFGVALSKVAVNRELPLGLTYYYLAAVLLKQFIKKRWQEDEESFEPPAVASEEKEVIRKLLLLSLNDDHGKICTAISMAIASIAQYDWPEDWSELLPALLNLISDQTSMSGVRGALRCLALLSVDLDDRSVPGLVPALFPCLHKIVSSPEIYDKALRAKALSVVHSCASMLGVMSGVYKEETDALVAPMLKSWVEQFSAILQPPVLSADPEDWSIRMEVCKCVSQFVQNFPHHTEAHVTGKSLSLYILLSNFLKVLMITILQSQFDPFLFSYLSNGYACILDKLVSRMFNHLDSIIDLSCLVKLFARIVGMLVIFDLLTLLGAVSQVHTWSLDANQYVADEDEATYSCRVSGTLLLEEVVNSYVEDGINAIVEACQKRFNESRQEKAMASANWWRLREATIFALVSVSEPLLEAQSSESCELNLGTLLEQILTEDMATGLHEYPFLHARALSGVAKFSSVVSQDILDQFLFASIKAVGSDVPPPVKVGACRALSQLLPESSKGIVQSQLMALFSSLTDLLKHASDETLHLVLETLQATVKSGHEAIVSIEPIISPILLNMWASYVSDPFISIDAVEVLEAIKDAPGCIRPLVSRVLPSIGPILEKHHQQPDGLVAGSLDLLTMLLKASTTTIMMIENAPIEVVKAIHDVCFSSVIQIILQSSDHAEIQNATECLAAFVSGGKQEILAWGGDQVIKMRSLLDAASRLLSTEMESSGSLFVGSYILQLILHLPSQMSQHIRDLIAALIRRMQSCQIAGLKSSLLVVFARLLHMSAPNVEQFIDLLITLPADGYENSLAYVMSEWTRQQGEIQGSYQIKVTTSALALLLSTQHAELANICVKGHLIKSNAGITTRSKAKVAPDQWTMMPLPAKILALLADTLIEIQEQVVADDGEDSDWEEMGDNDAEPDLLQTALATSRGRPNLDYLMAMAKVYSENQEDDHEDELLPAADPLNEINLANYLVDFLVKFSASDRQLFDHLCQHLTPAQRNAIQRILQR</sequence>
<name>A0AAP0ED17_9MAGN</name>
<dbReference type="Gene3D" id="1.25.10.10">
    <property type="entry name" value="Leucine-rich Repeat Variant"/>
    <property type="match status" value="1"/>
</dbReference>
<keyword evidence="5" id="KW-0539">Nucleus</keyword>
<dbReference type="Pfam" id="PF25758">
    <property type="entry name" value="TPR_IPO11"/>
    <property type="match status" value="1"/>
</dbReference>
<dbReference type="Proteomes" id="UP001417504">
    <property type="component" value="Unassembled WGS sequence"/>
</dbReference>
<keyword evidence="4" id="KW-0653">Protein transport</keyword>
<dbReference type="PROSITE" id="PS50166">
    <property type="entry name" value="IMPORTIN_B_NT"/>
    <property type="match status" value="1"/>
</dbReference>
<dbReference type="PANTHER" id="PTHR10997">
    <property type="entry name" value="IMPORTIN-7, 8, 11"/>
    <property type="match status" value="1"/>
</dbReference>
<dbReference type="InterPro" id="IPR058669">
    <property type="entry name" value="TPR_IPO7/11-like"/>
</dbReference>
<evidence type="ECO:0000313" key="8">
    <source>
        <dbReference type="Proteomes" id="UP001417504"/>
    </source>
</evidence>
<evidence type="ECO:0000256" key="3">
    <source>
        <dbReference type="ARBA" id="ARBA00022448"/>
    </source>
</evidence>
<comment type="caution">
    <text evidence="7">The sequence shown here is derived from an EMBL/GenBank/DDBJ whole genome shotgun (WGS) entry which is preliminary data.</text>
</comment>
<dbReference type="GO" id="GO:0031267">
    <property type="term" value="F:small GTPase binding"/>
    <property type="evidence" value="ECO:0007669"/>
    <property type="project" value="InterPro"/>
</dbReference>
<dbReference type="GO" id="GO:0005829">
    <property type="term" value="C:cytosol"/>
    <property type="evidence" value="ECO:0007669"/>
    <property type="project" value="TreeGrafter"/>
</dbReference>
<keyword evidence="8" id="KW-1185">Reference proteome</keyword>
<feature type="domain" description="Importin N-terminal" evidence="6">
    <location>
        <begin position="30"/>
        <end position="108"/>
    </location>
</feature>
<dbReference type="SUPFAM" id="SSF48371">
    <property type="entry name" value="ARM repeat"/>
    <property type="match status" value="1"/>
</dbReference>
<evidence type="ECO:0000256" key="5">
    <source>
        <dbReference type="ARBA" id="ARBA00023242"/>
    </source>
</evidence>
<dbReference type="AlphaFoldDB" id="A0AAP0ED17"/>
<dbReference type="FunFam" id="1.25.10.10:FF:000459">
    <property type="entry name" value="ARM repeat superfamily protein"/>
    <property type="match status" value="1"/>
</dbReference>
<evidence type="ECO:0000256" key="2">
    <source>
        <dbReference type="ARBA" id="ARBA00007991"/>
    </source>
</evidence>
<organism evidence="7 8">
    <name type="scientific">Stephania japonica</name>
    <dbReference type="NCBI Taxonomy" id="461633"/>
    <lineage>
        <taxon>Eukaryota</taxon>
        <taxon>Viridiplantae</taxon>
        <taxon>Streptophyta</taxon>
        <taxon>Embryophyta</taxon>
        <taxon>Tracheophyta</taxon>
        <taxon>Spermatophyta</taxon>
        <taxon>Magnoliopsida</taxon>
        <taxon>Ranunculales</taxon>
        <taxon>Menispermaceae</taxon>
        <taxon>Menispermoideae</taxon>
        <taxon>Cissampelideae</taxon>
        <taxon>Stephania</taxon>
    </lineage>
</organism>
<dbReference type="InterPro" id="IPR011989">
    <property type="entry name" value="ARM-like"/>
</dbReference>
<dbReference type="SMART" id="SM00913">
    <property type="entry name" value="IBN_N"/>
    <property type="match status" value="1"/>
</dbReference>
<proteinExistence type="inferred from homology"/>
<dbReference type="Pfam" id="PF25018">
    <property type="entry name" value="HEAT_IPO9_c"/>
    <property type="match status" value="1"/>
</dbReference>
<protein>
    <recommendedName>
        <fullName evidence="6">Importin N-terminal domain-containing protein</fullName>
    </recommendedName>
</protein>
<dbReference type="GO" id="GO:0006606">
    <property type="term" value="P:protein import into nucleus"/>
    <property type="evidence" value="ECO:0007669"/>
    <property type="project" value="TreeGrafter"/>
</dbReference>
<reference evidence="7 8" key="1">
    <citation type="submission" date="2024-01" db="EMBL/GenBank/DDBJ databases">
        <title>Genome assemblies of Stephania.</title>
        <authorList>
            <person name="Yang L."/>
        </authorList>
    </citation>
    <scope>NUCLEOTIDE SEQUENCE [LARGE SCALE GENOMIC DNA]</scope>
    <source>
        <strain evidence="7">QJT</strain>
        <tissue evidence="7">Leaf</tissue>
    </source>
</reference>
<comment type="subcellular location">
    <subcellularLocation>
        <location evidence="1">Nucleus</location>
    </subcellularLocation>
</comment>
<dbReference type="EMBL" id="JBBNAE010000010">
    <property type="protein sequence ID" value="KAK9091071.1"/>
    <property type="molecule type" value="Genomic_DNA"/>
</dbReference>
<gene>
    <name evidence="7" type="ORF">Sjap_024248</name>
</gene>
<dbReference type="InterPro" id="IPR016024">
    <property type="entry name" value="ARM-type_fold"/>
</dbReference>
<dbReference type="InterPro" id="IPR001494">
    <property type="entry name" value="Importin-beta_N"/>
</dbReference>
<evidence type="ECO:0000313" key="7">
    <source>
        <dbReference type="EMBL" id="KAK9091071.1"/>
    </source>
</evidence>